<evidence type="ECO:0000256" key="1">
    <source>
        <dbReference type="ARBA" id="ARBA00022450"/>
    </source>
</evidence>
<keyword evidence="2" id="KW-0597">Phosphoprotein</keyword>
<dbReference type="Pfam" id="PF00550">
    <property type="entry name" value="PP-binding"/>
    <property type="match status" value="1"/>
</dbReference>
<evidence type="ECO:0000256" key="3">
    <source>
        <dbReference type="ARBA" id="ARBA00022679"/>
    </source>
</evidence>
<evidence type="ECO:0000259" key="6">
    <source>
        <dbReference type="PROSITE" id="PS52004"/>
    </source>
</evidence>
<dbReference type="InterPro" id="IPR014031">
    <property type="entry name" value="Ketoacyl_synth_C"/>
</dbReference>
<dbReference type="InterPro" id="IPR036736">
    <property type="entry name" value="ACP-like_sf"/>
</dbReference>
<dbReference type="InterPro" id="IPR014030">
    <property type="entry name" value="Ketoacyl_synth_N"/>
</dbReference>
<dbReference type="GO" id="GO:0006633">
    <property type="term" value="P:fatty acid biosynthetic process"/>
    <property type="evidence" value="ECO:0007669"/>
    <property type="project" value="InterPro"/>
</dbReference>
<organism evidence="7 8">
    <name type="scientific">Micromonospora carbonacea</name>
    <dbReference type="NCBI Taxonomy" id="47853"/>
    <lineage>
        <taxon>Bacteria</taxon>
        <taxon>Bacillati</taxon>
        <taxon>Actinomycetota</taxon>
        <taxon>Actinomycetes</taxon>
        <taxon>Micromonosporales</taxon>
        <taxon>Micromonosporaceae</taxon>
        <taxon>Micromonospora</taxon>
    </lineage>
</organism>
<keyword evidence="8" id="KW-1185">Reference proteome</keyword>
<evidence type="ECO:0000313" key="7">
    <source>
        <dbReference type="EMBL" id="SCF47309.1"/>
    </source>
</evidence>
<dbReference type="EMBL" id="FMCT01000016">
    <property type="protein sequence ID" value="SCF47309.1"/>
    <property type="molecule type" value="Genomic_DNA"/>
</dbReference>
<dbReference type="PROSITE" id="PS50075">
    <property type="entry name" value="CARRIER"/>
    <property type="match status" value="1"/>
</dbReference>
<gene>
    <name evidence="7" type="ORF">GA0070563_11635</name>
</gene>
<dbReference type="NCBIfam" id="TIGR01746">
    <property type="entry name" value="Thioester-redct"/>
    <property type="match status" value="1"/>
</dbReference>
<dbReference type="GO" id="GO:0005737">
    <property type="term" value="C:cytoplasm"/>
    <property type="evidence" value="ECO:0007669"/>
    <property type="project" value="TreeGrafter"/>
</dbReference>
<keyword evidence="1" id="KW-0596">Phosphopantetheine</keyword>
<protein>
    <submittedName>
        <fullName evidence="7">Thioester reductase domain-containing protein</fullName>
    </submittedName>
</protein>
<feature type="region of interest" description="Disordered" evidence="4">
    <location>
        <begin position="1125"/>
        <end position="1158"/>
    </location>
</feature>
<dbReference type="Gene3D" id="1.10.1200.10">
    <property type="entry name" value="ACP-like"/>
    <property type="match status" value="1"/>
</dbReference>
<sequence>MTEISDTDIAVVGTACRFPDAWNPEQYWRNIDTGVVSMRELTDEQLRAAGHTEEETRQPGFVRVGATLPGVADFAADFFGYTPREVDAIDPQQRIFLESCWEALESAGLAPGADRLVTGVFASSAAGNYSAAVFAAKVRDHGLAAAIGDLDLTVGGQADFMTSRTAYKLGLRGPSVSVQTGCSSSLYAVHYGMLSLLAGECDVVLAGGATVVEPLLGYQPIPGAWVSEDGYVRSFDASSSGTTYGSGVGVVALRRLADALADGNPVLAVLRGSAVGNDGGARLGYAAPNLDGVADVIAAALSVAGVSADAVRYVEAHGTGTPLGDHIELLALTEAFRRSTDEVGYCGLGSVMSNIGHLGPAAGIAGLIKAIHVAGTGSLPPHPTFDVARDPAELEKSPFFVTTTRRECPEPDRLVLVNSMGVGGTNATMVVAAPPAPVRRPAPAAPVVRLNVSARNRVELDQLCRALADRLDGDPAQAADVAYTLRVGRAVFDERRVVTAPADRLAAALRLPRPPAVRTVRAARRTAVIVAAEQAEPARLAALRAALPGAAVVDRLDLAGDRYAVVLGGTGDDAGPADSRGVLVPAGDDGWDEALSTAWLHGVPVDWEAASGGRGRRLRLPTYPFQRKRYWPLDHLDVFRRQPTPAPAGAEPAAAGDSIEESIAGIWRELFDRGDVGLDDEFGALGGTSLLSVQMVLRIQQQYGVLINLHRAGGSRATVRRLAGIVRAGVTPDRQSAADRDGELIDADLALPIGPLAPRRAPGRDVLLTGAAGYLGAFLLHELQRAGRRVHCVVRAADEQAGMRRLRETAARLALPEPDPELVRVVPADLRAFAGTDAGDLDGELADQVGHVLHCAARVVFTEPYRTLREDNVLPMAGLLNWMCRHGIRDFSYVSTLAATGAGSGTAGTRLETRRQPLHSDLGGYGVSKWVGERLLEKAEEAGIRGRVFRPGLIMAARDTGACNNKDLVWRMLASGIAVGAHPTDERAEPVSPVDVVARAVVSLALSPSSVGRVYHLADERSISTRELFDMLGRAGLPTEPMPLPQWQRRVAERALDGGSEVMSAVALYELEGHELAEDDVQVRGWQPWLRKQGLSAAVTPEQLRRGLEFLAGRHEEFAALLPGLAGRDGDAGPAGRQGGPEPAGRRGDDVNAIEERV</sequence>
<dbReference type="Pfam" id="PF00109">
    <property type="entry name" value="ketoacyl-synt"/>
    <property type="match status" value="1"/>
</dbReference>
<dbReference type="SMART" id="SM00825">
    <property type="entry name" value="PKS_KS"/>
    <property type="match status" value="1"/>
</dbReference>
<feature type="compositionally biased region" description="Basic and acidic residues" evidence="4">
    <location>
        <begin position="1144"/>
        <end position="1158"/>
    </location>
</feature>
<proteinExistence type="predicted"/>
<dbReference type="Pfam" id="PF07993">
    <property type="entry name" value="NAD_binding_4"/>
    <property type="match status" value="1"/>
</dbReference>
<dbReference type="CDD" id="cd00833">
    <property type="entry name" value="PKS"/>
    <property type="match status" value="1"/>
</dbReference>
<evidence type="ECO:0000259" key="5">
    <source>
        <dbReference type="PROSITE" id="PS50075"/>
    </source>
</evidence>
<dbReference type="InterPro" id="IPR009081">
    <property type="entry name" value="PP-bd_ACP"/>
</dbReference>
<dbReference type="InterPro" id="IPR016039">
    <property type="entry name" value="Thiolase-like"/>
</dbReference>
<dbReference type="SUPFAM" id="SSF51735">
    <property type="entry name" value="NAD(P)-binding Rossmann-fold domains"/>
    <property type="match status" value="1"/>
</dbReference>
<dbReference type="AlphaFoldDB" id="A0A1C5AQ10"/>
<evidence type="ECO:0000313" key="8">
    <source>
        <dbReference type="Proteomes" id="UP000183585"/>
    </source>
</evidence>
<accession>A0A1C5AQ10</accession>
<dbReference type="InterPro" id="IPR010080">
    <property type="entry name" value="Thioester_reductase-like_dom"/>
</dbReference>
<dbReference type="GO" id="GO:0004312">
    <property type="term" value="F:fatty acid synthase activity"/>
    <property type="evidence" value="ECO:0007669"/>
    <property type="project" value="TreeGrafter"/>
</dbReference>
<dbReference type="PROSITE" id="PS52004">
    <property type="entry name" value="KS3_2"/>
    <property type="match status" value="1"/>
</dbReference>
<dbReference type="Gene3D" id="3.40.50.720">
    <property type="entry name" value="NAD(P)-binding Rossmann-like Domain"/>
    <property type="match status" value="1"/>
</dbReference>
<dbReference type="Gene3D" id="1.10.1240.100">
    <property type="match status" value="1"/>
</dbReference>
<dbReference type="InterPro" id="IPR020841">
    <property type="entry name" value="PKS_Beta-ketoAc_synthase_dom"/>
</dbReference>
<dbReference type="InterPro" id="IPR036291">
    <property type="entry name" value="NAD(P)-bd_dom_sf"/>
</dbReference>
<dbReference type="InterPro" id="IPR013120">
    <property type="entry name" value="FAR_NAD-bd"/>
</dbReference>
<dbReference type="RefSeq" id="WP_074478085.1">
    <property type="nucleotide sequence ID" value="NZ_FMCT01000016.1"/>
</dbReference>
<reference evidence="8" key="1">
    <citation type="submission" date="2016-06" db="EMBL/GenBank/DDBJ databases">
        <authorList>
            <person name="Varghese N."/>
            <person name="Submissions Spin"/>
        </authorList>
    </citation>
    <scope>NUCLEOTIDE SEQUENCE [LARGE SCALE GENOMIC DNA]</scope>
    <source>
        <strain evidence="8">DSM 43168</strain>
    </source>
</reference>
<dbReference type="GO" id="GO:0004315">
    <property type="term" value="F:3-oxoacyl-[acyl-carrier-protein] synthase activity"/>
    <property type="evidence" value="ECO:0007669"/>
    <property type="project" value="InterPro"/>
</dbReference>
<dbReference type="PROSITE" id="PS00606">
    <property type="entry name" value="KS3_1"/>
    <property type="match status" value="1"/>
</dbReference>
<dbReference type="InterPro" id="IPR018201">
    <property type="entry name" value="Ketoacyl_synth_AS"/>
</dbReference>
<feature type="domain" description="Carrier" evidence="5">
    <location>
        <begin position="654"/>
        <end position="730"/>
    </location>
</feature>
<evidence type="ECO:0000256" key="4">
    <source>
        <dbReference type="SAM" id="MobiDB-lite"/>
    </source>
</evidence>
<dbReference type="GO" id="GO:0005886">
    <property type="term" value="C:plasma membrane"/>
    <property type="evidence" value="ECO:0007669"/>
    <property type="project" value="TreeGrafter"/>
</dbReference>
<feature type="domain" description="Ketosynthase family 3 (KS3)" evidence="6">
    <location>
        <begin position="6"/>
        <end position="433"/>
    </location>
</feature>
<dbReference type="PANTHER" id="PTHR43775:SF37">
    <property type="entry name" value="SI:DKEY-61P9.11"/>
    <property type="match status" value="1"/>
</dbReference>
<keyword evidence="3" id="KW-0808">Transferase</keyword>
<dbReference type="PANTHER" id="PTHR43775">
    <property type="entry name" value="FATTY ACID SYNTHASE"/>
    <property type="match status" value="1"/>
</dbReference>
<dbReference type="InterPro" id="IPR050091">
    <property type="entry name" value="PKS_NRPS_Biosynth_Enz"/>
</dbReference>
<dbReference type="SUPFAM" id="SSF47336">
    <property type="entry name" value="ACP-like"/>
    <property type="match status" value="1"/>
</dbReference>
<dbReference type="Pfam" id="PF02801">
    <property type="entry name" value="Ketoacyl-synt_C"/>
    <property type="match status" value="1"/>
</dbReference>
<dbReference type="Proteomes" id="UP000183585">
    <property type="component" value="Unassembled WGS sequence"/>
</dbReference>
<dbReference type="Pfam" id="PF22621">
    <property type="entry name" value="CurL-like_PKS_C"/>
    <property type="match status" value="1"/>
</dbReference>
<dbReference type="SUPFAM" id="SSF53901">
    <property type="entry name" value="Thiolase-like"/>
    <property type="match status" value="1"/>
</dbReference>
<name>A0A1C5AQ10_9ACTN</name>
<evidence type="ECO:0000256" key="2">
    <source>
        <dbReference type="ARBA" id="ARBA00022553"/>
    </source>
</evidence>
<dbReference type="Gene3D" id="3.40.47.10">
    <property type="match status" value="1"/>
</dbReference>
<dbReference type="GO" id="GO:0071770">
    <property type="term" value="P:DIM/DIP cell wall layer assembly"/>
    <property type="evidence" value="ECO:0007669"/>
    <property type="project" value="TreeGrafter"/>
</dbReference>